<dbReference type="Proteomes" id="UP001177021">
    <property type="component" value="Unassembled WGS sequence"/>
</dbReference>
<gene>
    <name evidence="1" type="ORF">MILVUS5_LOCUS4051</name>
</gene>
<accession>A0ACB0ILM8</accession>
<dbReference type="EMBL" id="CASHSV030000001">
    <property type="protein sequence ID" value="CAJ2632848.1"/>
    <property type="molecule type" value="Genomic_DNA"/>
</dbReference>
<keyword evidence="2" id="KW-1185">Reference proteome</keyword>
<reference evidence="1" key="1">
    <citation type="submission" date="2023-10" db="EMBL/GenBank/DDBJ databases">
        <authorList>
            <person name="Rodriguez Cubillos JULIANA M."/>
            <person name="De Vega J."/>
        </authorList>
    </citation>
    <scope>NUCLEOTIDE SEQUENCE</scope>
</reference>
<evidence type="ECO:0000313" key="1">
    <source>
        <dbReference type="EMBL" id="CAJ2632848.1"/>
    </source>
</evidence>
<organism evidence="1 2">
    <name type="scientific">Trifolium pratense</name>
    <name type="common">Red clover</name>
    <dbReference type="NCBI Taxonomy" id="57577"/>
    <lineage>
        <taxon>Eukaryota</taxon>
        <taxon>Viridiplantae</taxon>
        <taxon>Streptophyta</taxon>
        <taxon>Embryophyta</taxon>
        <taxon>Tracheophyta</taxon>
        <taxon>Spermatophyta</taxon>
        <taxon>Magnoliopsida</taxon>
        <taxon>eudicotyledons</taxon>
        <taxon>Gunneridae</taxon>
        <taxon>Pentapetalae</taxon>
        <taxon>rosids</taxon>
        <taxon>fabids</taxon>
        <taxon>Fabales</taxon>
        <taxon>Fabaceae</taxon>
        <taxon>Papilionoideae</taxon>
        <taxon>50 kb inversion clade</taxon>
        <taxon>NPAAA clade</taxon>
        <taxon>Hologalegina</taxon>
        <taxon>IRL clade</taxon>
        <taxon>Trifolieae</taxon>
        <taxon>Trifolium</taxon>
    </lineage>
</organism>
<name>A0ACB0ILM8_TRIPR</name>
<protein>
    <submittedName>
        <fullName evidence="1">Uncharacterized protein</fullName>
    </submittedName>
</protein>
<proteinExistence type="predicted"/>
<sequence length="641" mass="69525">MEEKQQQGCLEEEIEVSVDTDFLKQIFDEELSEVVVSGEVNKPNEVVVIDVDDDDDGDGDSDDCVVLDGDPENQVKCVNDSPTGSDELCVVGEKGKIACRDYPHPRHLCANFPYSSTPHEKHCGQCHCYVCDSPAPCLKWGNGLLPTDHCHATDKLETWKTQRNDTKLVKTAPLPASTKYGTSGGVVNSQHNNVLPLHTTQLSSNSVPTNQALRSTAVLSANPIPQSQATQLITMNGHLLNHLQAIQNKQNQLLNQAKSNFVSANTLLQNQVSQPITMNAHLQNQLQAIQQRHNQLLNQASRLTKSNPLPVNLIPQNYASQPVTMNAMSSLNSILPNQASVRNPLLVNPMSQNQAIQPRTTNALSSLNARLQDQLSMLKNICERSTASNFTIPNSTTNGQYKKSRSTVARNKNPSNTVPMSLGVQNHAIQKKRAQRVCCLGPQCSVFNGIDSVGAGNTVTTNQVTLPGASGFNNHVNPQYNTRYPAAAAAATGSSNSRNCYGQNGVMTTKAINSLLTQPIHNPAPAYGTQPCYQSNNSQNPYGYSNILGNDSISSTVARLNQNRNLNEHQIGSQNGNGGGNIINSGTTLQDFLAKGSSWAESTNQNISNVQNLVSKNMPPNGNESRLTLDEIEKHLLLDSN</sequence>
<evidence type="ECO:0000313" key="2">
    <source>
        <dbReference type="Proteomes" id="UP001177021"/>
    </source>
</evidence>
<comment type="caution">
    <text evidence="1">The sequence shown here is derived from an EMBL/GenBank/DDBJ whole genome shotgun (WGS) entry which is preliminary data.</text>
</comment>